<dbReference type="HOGENOM" id="CLU_001645_4_3_1"/>
<keyword evidence="15" id="KW-0325">Glycoprotein</keyword>
<feature type="domain" description="Fibronectin type-III" evidence="23">
    <location>
        <begin position="795"/>
        <end position="888"/>
    </location>
</feature>
<reference evidence="24" key="3">
    <citation type="submission" date="2025-08" db="UniProtKB">
        <authorList>
            <consortium name="Ensembl"/>
        </authorList>
    </citation>
    <scope>IDENTIFICATION</scope>
</reference>
<feature type="compositionally biased region" description="Polar residues" evidence="19">
    <location>
        <begin position="394"/>
        <end position="404"/>
    </location>
</feature>
<dbReference type="InterPro" id="IPR016130">
    <property type="entry name" value="Tyr_Pase_AS"/>
</dbReference>
<dbReference type="Gene3D" id="2.60.40.10">
    <property type="entry name" value="Immunoglobulins"/>
    <property type="match status" value="11"/>
</dbReference>
<comment type="similarity">
    <text evidence="2">Belongs to the protein-tyrosine phosphatase family. Receptor class 2A subfamily.</text>
</comment>
<dbReference type="Gene3D" id="3.90.190.10">
    <property type="entry name" value="Protein tyrosine phosphatase superfamily"/>
    <property type="match status" value="3"/>
</dbReference>
<dbReference type="GO" id="GO:0004725">
    <property type="term" value="F:protein tyrosine phosphatase activity"/>
    <property type="evidence" value="ECO:0007669"/>
    <property type="project" value="UniProtKB-EC"/>
</dbReference>
<feature type="domain" description="Tyrosine-protein phosphatase" evidence="20">
    <location>
        <begin position="1576"/>
        <end position="1802"/>
    </location>
</feature>
<dbReference type="SUPFAM" id="SSF48726">
    <property type="entry name" value="Immunoglobulin"/>
    <property type="match status" value="3"/>
</dbReference>
<dbReference type="CDD" id="cd05738">
    <property type="entry name" value="IgI_2_RPTP_IIa_LAR_like"/>
    <property type="match status" value="1"/>
</dbReference>
<feature type="region of interest" description="Disordered" evidence="19">
    <location>
        <begin position="675"/>
        <end position="696"/>
    </location>
</feature>
<dbReference type="InterPro" id="IPR036179">
    <property type="entry name" value="Ig-like_dom_sf"/>
</dbReference>
<dbReference type="Pfam" id="PF13927">
    <property type="entry name" value="Ig_3"/>
    <property type="match status" value="1"/>
</dbReference>
<feature type="domain" description="Fibronectin type-III" evidence="23">
    <location>
        <begin position="505"/>
        <end position="588"/>
    </location>
</feature>
<feature type="domain" description="Ig-like" evidence="22">
    <location>
        <begin position="126"/>
        <end position="215"/>
    </location>
</feature>
<dbReference type="FunFam" id="2.60.40.10:FF:000098">
    <property type="entry name" value="receptor-type tyrosine-protein phosphatase F isoform X1"/>
    <property type="match status" value="1"/>
</dbReference>
<keyword evidence="6" id="KW-0732">Signal</keyword>
<name>W5L0A9_ASTMX</name>
<dbReference type="PROSITE" id="PS50853">
    <property type="entry name" value="FN3"/>
    <property type="match status" value="7"/>
</dbReference>
<evidence type="ECO:0000259" key="23">
    <source>
        <dbReference type="PROSITE" id="PS50853"/>
    </source>
</evidence>
<feature type="domain" description="Ig-like" evidence="22">
    <location>
        <begin position="24"/>
        <end position="114"/>
    </location>
</feature>
<dbReference type="InterPro" id="IPR003961">
    <property type="entry name" value="FN3_dom"/>
</dbReference>
<dbReference type="CDD" id="cd05739">
    <property type="entry name" value="IgI_3_RPTP_IIa_LAR_like"/>
    <property type="match status" value="1"/>
</dbReference>
<reference evidence="25" key="2">
    <citation type="journal article" date="2014" name="Nat. Commun.">
        <title>The cavefish genome reveals candidate genes for eye loss.</title>
        <authorList>
            <person name="McGaugh S.E."/>
            <person name="Gross J.B."/>
            <person name="Aken B."/>
            <person name="Blin M."/>
            <person name="Borowsky R."/>
            <person name="Chalopin D."/>
            <person name="Hinaux H."/>
            <person name="Jeffery W.R."/>
            <person name="Keene A."/>
            <person name="Ma L."/>
            <person name="Minx P."/>
            <person name="Murphy D."/>
            <person name="O'Quin K.E."/>
            <person name="Retaux S."/>
            <person name="Rohner N."/>
            <person name="Searle S.M."/>
            <person name="Stahl B.A."/>
            <person name="Tabin C."/>
            <person name="Volff J.N."/>
            <person name="Yoshizawa M."/>
            <person name="Warren W.C."/>
        </authorList>
    </citation>
    <scope>NUCLEOTIDE SEQUENCE [LARGE SCALE GENOMIC DNA]</scope>
    <source>
        <strain evidence="25">female</strain>
    </source>
</reference>
<dbReference type="Pfam" id="PF00102">
    <property type="entry name" value="Y_phosphatase"/>
    <property type="match status" value="3"/>
</dbReference>
<dbReference type="InterPro" id="IPR050713">
    <property type="entry name" value="RTP_Phos/Ushers"/>
</dbReference>
<reference evidence="24" key="4">
    <citation type="submission" date="2025-09" db="UniProtKB">
        <authorList>
            <consortium name="Ensembl"/>
        </authorList>
    </citation>
    <scope>IDENTIFICATION</scope>
</reference>
<dbReference type="EC" id="3.1.3.48" evidence="3"/>
<dbReference type="PRINTS" id="PR00700">
    <property type="entry name" value="PRTYPHPHTASE"/>
</dbReference>
<dbReference type="GeneTree" id="ENSGT00940000155060"/>
<comment type="catalytic activity">
    <reaction evidence="18">
        <text>O-phospho-L-tyrosyl-[protein] + H2O = L-tyrosyl-[protein] + phosphate</text>
        <dbReference type="Rhea" id="RHEA:10684"/>
        <dbReference type="Rhea" id="RHEA-COMP:10136"/>
        <dbReference type="Rhea" id="RHEA-COMP:20101"/>
        <dbReference type="ChEBI" id="CHEBI:15377"/>
        <dbReference type="ChEBI" id="CHEBI:43474"/>
        <dbReference type="ChEBI" id="CHEBI:46858"/>
        <dbReference type="ChEBI" id="CHEBI:61978"/>
        <dbReference type="EC" id="3.1.3.48"/>
    </reaction>
</comment>
<dbReference type="GO" id="GO:0007155">
    <property type="term" value="P:cell adhesion"/>
    <property type="evidence" value="ECO:0007669"/>
    <property type="project" value="UniProtKB-KW"/>
</dbReference>
<dbReference type="FunFam" id="2.60.40.10:FF:000036">
    <property type="entry name" value="receptor-type tyrosine-protein phosphatase delta isoform X1"/>
    <property type="match status" value="1"/>
</dbReference>
<evidence type="ECO:0000256" key="3">
    <source>
        <dbReference type="ARBA" id="ARBA00013064"/>
    </source>
</evidence>
<dbReference type="SUPFAM" id="SSF49265">
    <property type="entry name" value="Fibronectin type III"/>
    <property type="match status" value="5"/>
</dbReference>
<dbReference type="FunFam" id="2.60.40.10:FF:000027">
    <property type="entry name" value="receptor-type tyrosine-protein phosphatase delta isoform X1"/>
    <property type="match status" value="1"/>
</dbReference>
<dbReference type="InterPro" id="IPR029021">
    <property type="entry name" value="Prot-tyrosine_phosphatase-like"/>
</dbReference>
<dbReference type="FunFam" id="2.60.40.10:FF:000015">
    <property type="entry name" value="receptor-type tyrosine-protein phosphatase delta isoform X2"/>
    <property type="match status" value="1"/>
</dbReference>
<dbReference type="InterPro" id="IPR000387">
    <property type="entry name" value="Tyr_Pase_dom"/>
</dbReference>
<evidence type="ECO:0000256" key="15">
    <source>
        <dbReference type="ARBA" id="ARBA00023180"/>
    </source>
</evidence>
<dbReference type="Bgee" id="ENSAMXG00000012859">
    <property type="expression patterns" value="Expressed in brain and 13 other cell types or tissues"/>
</dbReference>
<dbReference type="InterPro" id="IPR013098">
    <property type="entry name" value="Ig_I-set"/>
</dbReference>
<keyword evidence="5" id="KW-0812">Transmembrane</keyword>
<dbReference type="SMART" id="SM00060">
    <property type="entry name" value="FN3"/>
    <property type="match status" value="8"/>
</dbReference>
<evidence type="ECO:0000256" key="17">
    <source>
        <dbReference type="ARBA" id="ARBA00044158"/>
    </source>
</evidence>
<dbReference type="Pfam" id="PF07679">
    <property type="entry name" value="I-set"/>
    <property type="match status" value="2"/>
</dbReference>
<dbReference type="PROSITE" id="PS50835">
    <property type="entry name" value="IG_LIKE"/>
    <property type="match status" value="3"/>
</dbReference>
<evidence type="ECO:0000256" key="18">
    <source>
        <dbReference type="ARBA" id="ARBA00051722"/>
    </source>
</evidence>
<dbReference type="PROSITE" id="PS00383">
    <property type="entry name" value="TYR_PHOSPHATASE_1"/>
    <property type="match status" value="2"/>
</dbReference>
<dbReference type="SMART" id="SM00409">
    <property type="entry name" value="IG"/>
    <property type="match status" value="3"/>
</dbReference>
<organism evidence="24 25">
    <name type="scientific">Astyanax mexicanus</name>
    <name type="common">Blind cave fish</name>
    <name type="synonym">Astyanax fasciatus mexicanus</name>
    <dbReference type="NCBI Taxonomy" id="7994"/>
    <lineage>
        <taxon>Eukaryota</taxon>
        <taxon>Metazoa</taxon>
        <taxon>Chordata</taxon>
        <taxon>Craniata</taxon>
        <taxon>Vertebrata</taxon>
        <taxon>Euteleostomi</taxon>
        <taxon>Actinopterygii</taxon>
        <taxon>Neopterygii</taxon>
        <taxon>Teleostei</taxon>
        <taxon>Ostariophysi</taxon>
        <taxon>Characiformes</taxon>
        <taxon>Characoidei</taxon>
        <taxon>Acestrorhamphidae</taxon>
        <taxon>Acestrorhamphinae</taxon>
        <taxon>Astyanax</taxon>
    </lineage>
</organism>
<feature type="compositionally biased region" description="Basic and acidic residues" evidence="19">
    <location>
        <begin position="686"/>
        <end position="696"/>
    </location>
</feature>
<dbReference type="InterPro" id="IPR000242">
    <property type="entry name" value="PTP_cat"/>
</dbReference>
<evidence type="ECO:0000256" key="19">
    <source>
        <dbReference type="SAM" id="MobiDB-lite"/>
    </source>
</evidence>
<dbReference type="GO" id="GO:0016020">
    <property type="term" value="C:membrane"/>
    <property type="evidence" value="ECO:0007669"/>
    <property type="project" value="UniProtKB-SubCell"/>
</dbReference>
<dbReference type="PANTHER" id="PTHR46957:SF6">
    <property type="entry name" value="PROTEIN-TYROSINE-PHOSPHATASE"/>
    <property type="match status" value="1"/>
</dbReference>
<dbReference type="FunFam" id="2.60.40.10:FF:000353">
    <property type="entry name" value="receptor-type tyrosine-protein phosphatase F isoform X1"/>
    <property type="match status" value="1"/>
</dbReference>
<feature type="domain" description="Tyrosine specific protein phosphatases" evidence="21">
    <location>
        <begin position="1464"/>
        <end position="1535"/>
    </location>
</feature>
<keyword evidence="25" id="KW-1185">Reference proteome</keyword>
<evidence type="ECO:0000256" key="10">
    <source>
        <dbReference type="ARBA" id="ARBA00022912"/>
    </source>
</evidence>
<comment type="subcellular location">
    <subcellularLocation>
        <location evidence="1">Membrane</location>
        <topology evidence="1">Single-pass type I membrane protein</topology>
    </subcellularLocation>
</comment>
<keyword evidence="9" id="KW-0130">Cell adhesion</keyword>
<dbReference type="FunFam" id="2.60.40.10:FF:000010">
    <property type="entry name" value="receptor-type tyrosine-protein phosphatase delta isoform X1"/>
    <property type="match status" value="1"/>
</dbReference>
<keyword evidence="7" id="KW-0677">Repeat</keyword>
<dbReference type="PROSITE" id="PS50055">
    <property type="entry name" value="TYR_PHOSPHATASE_PTP"/>
    <property type="match status" value="2"/>
</dbReference>
<dbReference type="InterPro" id="IPR003598">
    <property type="entry name" value="Ig_sub2"/>
</dbReference>
<evidence type="ECO:0000256" key="1">
    <source>
        <dbReference type="ARBA" id="ARBA00004479"/>
    </source>
</evidence>
<accession>W5L0A9</accession>
<dbReference type="FunFam" id="2.60.40.10:FF:000144">
    <property type="entry name" value="receptor-type tyrosine-protein phosphatase delta isoform X1"/>
    <property type="match status" value="1"/>
</dbReference>
<dbReference type="SMART" id="SM00194">
    <property type="entry name" value="PTPc"/>
    <property type="match status" value="2"/>
</dbReference>
<evidence type="ECO:0000256" key="5">
    <source>
        <dbReference type="ARBA" id="ARBA00022692"/>
    </source>
</evidence>
<keyword evidence="10" id="KW-0904">Protein phosphatase</keyword>
<evidence type="ECO:0000259" key="22">
    <source>
        <dbReference type="PROSITE" id="PS50835"/>
    </source>
</evidence>
<dbReference type="SUPFAM" id="SSF52799">
    <property type="entry name" value="(Phosphotyrosine protein) phosphatases II"/>
    <property type="match status" value="2"/>
</dbReference>
<evidence type="ECO:0000256" key="14">
    <source>
        <dbReference type="ARBA" id="ARBA00023170"/>
    </source>
</evidence>
<dbReference type="FunFam" id="2.60.40.10:FF:000128">
    <property type="entry name" value="receptor-type tyrosine-protein phosphatase delta isoform X2"/>
    <property type="match status" value="1"/>
</dbReference>
<dbReference type="SMART" id="SM00408">
    <property type="entry name" value="IGc2"/>
    <property type="match status" value="3"/>
</dbReference>
<evidence type="ECO:0000259" key="21">
    <source>
        <dbReference type="PROSITE" id="PS50056"/>
    </source>
</evidence>
<dbReference type="InterPro" id="IPR013783">
    <property type="entry name" value="Ig-like_fold"/>
</dbReference>
<feature type="domain" description="Tyrosine-protein phosphatase" evidence="20">
    <location>
        <begin position="1289"/>
        <end position="1544"/>
    </location>
</feature>
<evidence type="ECO:0000256" key="4">
    <source>
        <dbReference type="ARBA" id="ARBA00022674"/>
    </source>
</evidence>
<feature type="domain" description="Fibronectin type-III" evidence="23">
    <location>
        <begin position="893"/>
        <end position="988"/>
    </location>
</feature>
<dbReference type="PANTHER" id="PTHR46957">
    <property type="entry name" value="CYTOKINE RECEPTOR"/>
    <property type="match status" value="1"/>
</dbReference>
<dbReference type="eggNOG" id="KOG4228">
    <property type="taxonomic scope" value="Eukaryota"/>
</dbReference>
<keyword evidence="11" id="KW-1133">Transmembrane helix</keyword>
<keyword evidence="12" id="KW-0472">Membrane</keyword>
<dbReference type="InterPro" id="IPR007110">
    <property type="entry name" value="Ig-like_dom"/>
</dbReference>
<feature type="domain" description="Fibronectin type-III" evidence="23">
    <location>
        <begin position="593"/>
        <end position="690"/>
    </location>
</feature>
<evidence type="ECO:0000256" key="12">
    <source>
        <dbReference type="ARBA" id="ARBA00023136"/>
    </source>
</evidence>
<protein>
    <recommendedName>
        <fullName evidence="17">Receptor-type tyrosine-protein phosphatase F</fullName>
        <ecNumber evidence="3">3.1.3.48</ecNumber>
    </recommendedName>
</protein>
<dbReference type="CDD" id="cd00063">
    <property type="entry name" value="FN3"/>
    <property type="match status" value="8"/>
</dbReference>
<dbReference type="SMART" id="SM00404">
    <property type="entry name" value="PTPc_motif"/>
    <property type="match status" value="2"/>
</dbReference>
<evidence type="ECO:0000313" key="25">
    <source>
        <dbReference type="Proteomes" id="UP000018467"/>
    </source>
</evidence>
<feature type="region of interest" description="Disordered" evidence="19">
    <location>
        <begin position="389"/>
        <end position="409"/>
    </location>
</feature>
<evidence type="ECO:0000256" key="9">
    <source>
        <dbReference type="ARBA" id="ARBA00022889"/>
    </source>
</evidence>
<feature type="domain" description="Fibronectin type-III" evidence="23">
    <location>
        <begin position="695"/>
        <end position="794"/>
    </location>
</feature>
<evidence type="ECO:0000256" key="11">
    <source>
        <dbReference type="ARBA" id="ARBA00022989"/>
    </source>
</evidence>
<evidence type="ECO:0000256" key="7">
    <source>
        <dbReference type="ARBA" id="ARBA00022737"/>
    </source>
</evidence>
<feature type="region of interest" description="Disordered" evidence="19">
    <location>
        <begin position="1063"/>
        <end position="1088"/>
    </location>
</feature>
<keyword evidence="4" id="KW-0358">Heparin-binding</keyword>
<dbReference type="FunFam" id="2.60.40.10:FF:000023">
    <property type="entry name" value="receptor-type tyrosine-protein phosphatase delta isoform X2"/>
    <property type="match status" value="1"/>
</dbReference>
<evidence type="ECO:0000256" key="8">
    <source>
        <dbReference type="ARBA" id="ARBA00022801"/>
    </source>
</evidence>
<reference evidence="25" key="1">
    <citation type="submission" date="2013-03" db="EMBL/GenBank/DDBJ databases">
        <authorList>
            <person name="Jeffery W."/>
            <person name="Warren W."/>
            <person name="Wilson R.K."/>
        </authorList>
    </citation>
    <scope>NUCLEOTIDE SEQUENCE</scope>
    <source>
        <strain evidence="25">female</strain>
    </source>
</reference>
<dbReference type="FunFam" id="2.60.40.10:FF:000066">
    <property type="entry name" value="receptor-type tyrosine-protein phosphatase delta isoform X1"/>
    <property type="match status" value="1"/>
</dbReference>
<evidence type="ECO:0000256" key="16">
    <source>
        <dbReference type="ARBA" id="ARBA00023319"/>
    </source>
</evidence>
<proteinExistence type="inferred from homology"/>
<dbReference type="PROSITE" id="PS50056">
    <property type="entry name" value="TYR_PHOSPHATASE_2"/>
    <property type="match status" value="2"/>
</dbReference>
<dbReference type="InterPro" id="IPR003599">
    <property type="entry name" value="Ig_sub"/>
</dbReference>
<sequence>QVELWSVGKTGAPTLPGVSIISIPSFVKSPEDQTGISGGVASFVCQAVGEPKPRITWMKKGKKVSSQRFEVIEFDDGSGSVLRIQPLRTHRDEAIYECTATNSVGEINTSAKLIVLEEDQIPHGFPTIDMGPQLKVVERTRTATMLCAASGNPDPEISWFKDFLPVDINGSNGRIKQLRSGALQIENSEESDQGKYECVAMNSAGTRYSAPANLYVRVRRVPPRFSIPPINHEVMPGGSLNLTCVAVGAPMPYVKWMTGEVELTKEEEMPIGRNVLELTNIRQSANYTCVAISSLGMIETTAQITVKALPRPPTSLIVTETTATSVTLTWDSGNPEPVSYYVIQYRAIISDNGFQEVDGVASTRYSIGGLSPYSEYEFRVMAVNNIGRGPPSGTVETRTSEQAPSSPPLSVQARMLSATTMLVQWEPPEEPNGFIRGYRVYYTHELHTPLSTWHKHNTDDSRLTTISGLVPDITYSLRVLGFTSVGDGPPSDVLQVKTQQGVPAQPTDFEAEAELDTRIMLTWLWPVQDQITKYELIYWETHVTFEPAGSYAVESLKPDTLYKFTLAARSEMGLGVYTQPIEARTAQSTPSAPPQEVHLLSLSSTSIQVSWVAPPAASRHGNIVRYSLAYQALSGEDQERHEVKDISADTSSYLLEGLEKWTEYQVWVKAHTDVGPGPESSSTRIRTKEDVPGAPPRRVEVDIINSTTLRVSWKPPLAQKQHGQVRGYQVVYSRVENGEPRGQPTILDVALPEAQDAFITGLQAETSYSITVAAYTTKGDGARSKAKVVTTSGAVPGKPTMIISTTIGNTALIQWQPPKEMVGDLLGYTLQYKREEDASFTVREFKRTDDHFTVTGLHKGATYIFKLSARNRAGNGEEYTKEVTTPEDVPGSYPQNLSVVGLTTSSTELAWDPPPLAERNGKIVRYVVVYRDINSQQNHTNTTAQTRMTINGLQADTTYDIRVRAFTSKGGGPISPSIQSRTMFTKNFGVKAVMKSSVLLTWEVPETYKSQVPFKILYNQQSVEVQGDLKRKLITRLQPDTDYSFVLMSRGNSAGGLQQQVSIRTAPDLLTSKPTRSQQDPEEGGKLTVTLPRVNPTISTHVRWFYIVVVPVTPATLRRWESPEDMDLDELLEAGGDSTASKRRKRQSPDFLRPYIAAKLKTLPETFILGDEKTYNGFYNKALTPAVCVCLSTVYLFVCVSVMCVCVCVCMHSALIILLVMVCRKRASPSAKDEHSAGVKDHLLAHSSDPVEMRRLNYQSQGMREHPPIPVCDLADHIERLKANDGLRFSQEYESIDPGQQFTWEHSNLEVNKPKNRYANVIAYDHSRVILTPVDGVPGSDYINANYVDGYRKQNAYIGTQGPLPETLSDFWRMVWEQRTNTIVMMTKLEEKSRVKCDQYWPSRGTETYGMIQVSMLDTVELATYSVRTFALYKNGSSEKREVRQFQFMAWPDHGVPEYPTPILAFLRRVKACNPPDAGPMVVHCSAGVGRTGCFIVIDAMLERMKHEKSVDIYGHVTCMRAQRNYMVQTEDQYVFIHEALLEAATCGHTEVPARSLYTHIQKLTQVPPGDTVTAMELEFKKLANSKAHTSRFISANLPCNKFKNRLVNIMPFESTRVCLQPIRGVEGSDYINASFLDGYRQQKAYIATQGPLAETTEDFWRMLWEHNSTIVVMLTKLREMGRNLLIRFVNDDGQSRTIRQFQFTDWPEQGVPKTGEGFIDFIGQVHKTKEQFGQDGPITVHCSAGVGRTGVFITLSIVLERMRYEGVVDLFQTVKTLRTQRPAMVQTEDQYQLCYRAALEYLGSFDHYAT</sequence>
<keyword evidence="14" id="KW-0675">Receptor</keyword>
<keyword evidence="13" id="KW-1015">Disulfide bond</keyword>
<feature type="domain" description="Tyrosine specific protein phosphatases" evidence="21">
    <location>
        <begin position="1720"/>
        <end position="1793"/>
    </location>
</feature>
<evidence type="ECO:0000259" key="20">
    <source>
        <dbReference type="PROSITE" id="PS50055"/>
    </source>
</evidence>
<keyword evidence="16" id="KW-0393">Immunoglobulin domain</keyword>
<feature type="domain" description="Ig-like" evidence="22">
    <location>
        <begin position="223"/>
        <end position="305"/>
    </location>
</feature>
<dbReference type="FunFam" id="2.60.40.10:FF:000082">
    <property type="entry name" value="receptor-type tyrosine-protein phosphatase delta isoform X2"/>
    <property type="match status" value="1"/>
</dbReference>
<evidence type="ECO:0000256" key="2">
    <source>
        <dbReference type="ARBA" id="ARBA00010504"/>
    </source>
</evidence>
<dbReference type="Pfam" id="PF00041">
    <property type="entry name" value="fn3"/>
    <property type="match status" value="7"/>
</dbReference>
<keyword evidence="8" id="KW-0378">Hydrolase</keyword>
<feature type="domain" description="Fibronectin type-III" evidence="23">
    <location>
        <begin position="407"/>
        <end position="501"/>
    </location>
</feature>
<dbReference type="FunFam" id="3.90.190.10:FF:000001">
    <property type="entry name" value="Receptor-type tyrosine-protein phosphatase F isoform A"/>
    <property type="match status" value="1"/>
</dbReference>
<feature type="domain" description="Fibronectin type-III" evidence="23">
    <location>
        <begin position="312"/>
        <end position="402"/>
    </location>
</feature>
<dbReference type="Proteomes" id="UP000018467">
    <property type="component" value="Unassembled WGS sequence"/>
</dbReference>
<dbReference type="GO" id="GO:0008201">
    <property type="term" value="F:heparin binding"/>
    <property type="evidence" value="ECO:0007669"/>
    <property type="project" value="UniProtKB-KW"/>
</dbReference>
<evidence type="ECO:0000256" key="6">
    <source>
        <dbReference type="ARBA" id="ARBA00022729"/>
    </source>
</evidence>
<evidence type="ECO:0000313" key="24">
    <source>
        <dbReference type="Ensembl" id="ENSAMXP00000013271.2"/>
    </source>
</evidence>
<dbReference type="InterPro" id="IPR036116">
    <property type="entry name" value="FN3_sf"/>
</dbReference>
<dbReference type="Ensembl" id="ENSAMXT00000013271.2">
    <property type="protein sequence ID" value="ENSAMXP00000013271.2"/>
    <property type="gene ID" value="ENSAMXG00000012859.2"/>
</dbReference>
<evidence type="ECO:0000256" key="13">
    <source>
        <dbReference type="ARBA" id="ARBA00023157"/>
    </source>
</evidence>
<dbReference type="InterPro" id="IPR003595">
    <property type="entry name" value="Tyr_Pase_cat"/>
</dbReference>